<comment type="caution">
    <text evidence="1">The sequence shown here is derived from an EMBL/GenBank/DDBJ whole genome shotgun (WGS) entry which is preliminary data.</text>
</comment>
<reference evidence="2" key="1">
    <citation type="submission" date="2017-03" db="EMBL/GenBank/DDBJ databases">
        <title>Phytopthora megakarya and P. palmivora, two closely related causual agents of cacao black pod achieved similar genome size and gene model numbers by different mechanisms.</title>
        <authorList>
            <person name="Ali S."/>
            <person name="Shao J."/>
            <person name="Larry D.J."/>
            <person name="Kronmiller B."/>
            <person name="Shen D."/>
            <person name="Strem M.D."/>
            <person name="Melnick R.L."/>
            <person name="Guiltinan M.J."/>
            <person name="Tyler B.M."/>
            <person name="Meinhardt L.W."/>
            <person name="Bailey B.A."/>
        </authorList>
    </citation>
    <scope>NUCLEOTIDE SEQUENCE [LARGE SCALE GENOMIC DNA]</scope>
    <source>
        <strain evidence="2">zdho120</strain>
    </source>
</reference>
<organism evidence="1 2">
    <name type="scientific">Phytophthora megakarya</name>
    <dbReference type="NCBI Taxonomy" id="4795"/>
    <lineage>
        <taxon>Eukaryota</taxon>
        <taxon>Sar</taxon>
        <taxon>Stramenopiles</taxon>
        <taxon>Oomycota</taxon>
        <taxon>Peronosporomycetes</taxon>
        <taxon>Peronosporales</taxon>
        <taxon>Peronosporaceae</taxon>
        <taxon>Phytophthora</taxon>
    </lineage>
</organism>
<proteinExistence type="predicted"/>
<dbReference type="AlphaFoldDB" id="A0A225W153"/>
<dbReference type="EMBL" id="NBNE01002288">
    <property type="protein sequence ID" value="OWZ10908.1"/>
    <property type="molecule type" value="Genomic_DNA"/>
</dbReference>
<sequence>MDKFARYNPGKDVSVAKKFTNTFGTEKYAQMLTAAKENPATKVAATKLQDDLLNQLLHKVESPDKVEGLLGLGKHGQNLAGHVNVEAFNSYSTRKASTLCTPSRTRGRPRS</sequence>
<accession>A0A225W153</accession>
<protein>
    <submittedName>
        <fullName evidence="1">RxLR effector protein</fullName>
    </submittedName>
</protein>
<dbReference type="Proteomes" id="UP000198211">
    <property type="component" value="Unassembled WGS sequence"/>
</dbReference>
<keyword evidence="2" id="KW-1185">Reference proteome</keyword>
<gene>
    <name evidence="1" type="ORF">PHMEG_00016149</name>
</gene>
<evidence type="ECO:0000313" key="1">
    <source>
        <dbReference type="EMBL" id="OWZ10908.1"/>
    </source>
</evidence>
<name>A0A225W153_9STRA</name>
<evidence type="ECO:0000313" key="2">
    <source>
        <dbReference type="Proteomes" id="UP000198211"/>
    </source>
</evidence>